<sequence>MADFLSSFPPPAPPRFLPATYGTLFPGRKPYTASRPPLFSKRPRPTRTRNSQLHATAEQLIKHCRRVHRTDAREQNNTLRSKKAVLTLMRGDRMSYSLNAFWLRLDHESARLAVRPLPRNLSLSERLDELVDGQLENS</sequence>
<dbReference type="EMBL" id="JAINUG010000010">
    <property type="protein sequence ID" value="KAJ8415145.1"/>
    <property type="molecule type" value="Genomic_DNA"/>
</dbReference>
<evidence type="ECO:0000313" key="3">
    <source>
        <dbReference type="Proteomes" id="UP001221898"/>
    </source>
</evidence>
<feature type="region of interest" description="Disordered" evidence="1">
    <location>
        <begin position="27"/>
        <end position="52"/>
    </location>
</feature>
<name>A0AAD7T6B3_9TELE</name>
<dbReference type="AlphaFoldDB" id="A0AAD7T6B3"/>
<protein>
    <submittedName>
        <fullName evidence="2">Uncharacterized protein</fullName>
    </submittedName>
</protein>
<evidence type="ECO:0000313" key="2">
    <source>
        <dbReference type="EMBL" id="KAJ8415145.1"/>
    </source>
</evidence>
<accession>A0AAD7T6B3</accession>
<keyword evidence="3" id="KW-1185">Reference proteome</keyword>
<evidence type="ECO:0000256" key="1">
    <source>
        <dbReference type="SAM" id="MobiDB-lite"/>
    </source>
</evidence>
<proteinExistence type="predicted"/>
<gene>
    <name evidence="2" type="ORF">AAFF_G00008430</name>
</gene>
<comment type="caution">
    <text evidence="2">The sequence shown here is derived from an EMBL/GenBank/DDBJ whole genome shotgun (WGS) entry which is preliminary data.</text>
</comment>
<reference evidence="2" key="1">
    <citation type="journal article" date="2023" name="Science">
        <title>Genome structures resolve the early diversification of teleost fishes.</title>
        <authorList>
            <person name="Parey E."/>
            <person name="Louis A."/>
            <person name="Montfort J."/>
            <person name="Bouchez O."/>
            <person name="Roques C."/>
            <person name="Iampietro C."/>
            <person name="Lluch J."/>
            <person name="Castinel A."/>
            <person name="Donnadieu C."/>
            <person name="Desvignes T."/>
            <person name="Floi Bucao C."/>
            <person name="Jouanno E."/>
            <person name="Wen M."/>
            <person name="Mejri S."/>
            <person name="Dirks R."/>
            <person name="Jansen H."/>
            <person name="Henkel C."/>
            <person name="Chen W.J."/>
            <person name="Zahm M."/>
            <person name="Cabau C."/>
            <person name="Klopp C."/>
            <person name="Thompson A.W."/>
            <person name="Robinson-Rechavi M."/>
            <person name="Braasch I."/>
            <person name="Lecointre G."/>
            <person name="Bobe J."/>
            <person name="Postlethwait J.H."/>
            <person name="Berthelot C."/>
            <person name="Roest Crollius H."/>
            <person name="Guiguen Y."/>
        </authorList>
    </citation>
    <scope>NUCLEOTIDE SEQUENCE</scope>
    <source>
        <strain evidence="2">NC1722</strain>
    </source>
</reference>
<organism evidence="2 3">
    <name type="scientific">Aldrovandia affinis</name>
    <dbReference type="NCBI Taxonomy" id="143900"/>
    <lineage>
        <taxon>Eukaryota</taxon>
        <taxon>Metazoa</taxon>
        <taxon>Chordata</taxon>
        <taxon>Craniata</taxon>
        <taxon>Vertebrata</taxon>
        <taxon>Euteleostomi</taxon>
        <taxon>Actinopterygii</taxon>
        <taxon>Neopterygii</taxon>
        <taxon>Teleostei</taxon>
        <taxon>Notacanthiformes</taxon>
        <taxon>Halosauridae</taxon>
        <taxon>Aldrovandia</taxon>
    </lineage>
</organism>
<dbReference type="Proteomes" id="UP001221898">
    <property type="component" value="Unassembled WGS sequence"/>
</dbReference>